<dbReference type="PANTHER" id="PTHR42964:SF1">
    <property type="entry name" value="POLYKETIDE BIOSYNTHESIS ENOYL-COA HYDRATASE PKSH-RELATED"/>
    <property type="match status" value="1"/>
</dbReference>
<dbReference type="EMBL" id="JABAIM010000001">
    <property type="protein sequence ID" value="NLR73942.1"/>
    <property type="molecule type" value="Genomic_DNA"/>
</dbReference>
<dbReference type="AlphaFoldDB" id="A0A847SDB9"/>
<gene>
    <name evidence="2" type="ORF">HF682_02055</name>
</gene>
<dbReference type="CDD" id="cd06558">
    <property type="entry name" value="crotonase-like"/>
    <property type="match status" value="1"/>
</dbReference>
<evidence type="ECO:0000313" key="3">
    <source>
        <dbReference type="Proteomes" id="UP000587991"/>
    </source>
</evidence>
<name>A0A847SDB9_9NEIS</name>
<keyword evidence="2" id="KW-0413">Isomerase</keyword>
<reference evidence="2 3" key="1">
    <citation type="submission" date="2020-04" db="EMBL/GenBank/DDBJ databases">
        <title>Draft genome of Leeia sp. IMCC25680.</title>
        <authorList>
            <person name="Song J."/>
            <person name="Cho J.-C."/>
        </authorList>
    </citation>
    <scope>NUCLEOTIDE SEQUENCE [LARGE SCALE GENOMIC DNA]</scope>
    <source>
        <strain evidence="2 3">IMCC25680</strain>
    </source>
</reference>
<comment type="caution">
    <text evidence="2">The sequence shown here is derived from an EMBL/GenBank/DDBJ whole genome shotgun (WGS) entry which is preliminary data.</text>
</comment>
<dbReference type="RefSeq" id="WP_168875591.1">
    <property type="nucleotide sequence ID" value="NZ_JABAIM010000001.1"/>
</dbReference>
<organism evidence="2 3">
    <name type="scientific">Leeia aquatica</name>
    <dbReference type="NCBI Taxonomy" id="2725557"/>
    <lineage>
        <taxon>Bacteria</taxon>
        <taxon>Pseudomonadati</taxon>
        <taxon>Pseudomonadota</taxon>
        <taxon>Betaproteobacteria</taxon>
        <taxon>Neisseriales</taxon>
        <taxon>Leeiaceae</taxon>
        <taxon>Leeia</taxon>
    </lineage>
</organism>
<dbReference type="Proteomes" id="UP000587991">
    <property type="component" value="Unassembled WGS sequence"/>
</dbReference>
<dbReference type="GO" id="GO:0016853">
    <property type="term" value="F:isomerase activity"/>
    <property type="evidence" value="ECO:0007669"/>
    <property type="project" value="UniProtKB-KW"/>
</dbReference>
<evidence type="ECO:0000256" key="1">
    <source>
        <dbReference type="ARBA" id="ARBA00005254"/>
    </source>
</evidence>
<dbReference type="Gene3D" id="1.10.12.10">
    <property type="entry name" value="Lyase 2-enoyl-coa Hydratase, Chain A, domain 2"/>
    <property type="match status" value="1"/>
</dbReference>
<sequence length="263" mass="28343">MTRLLKLEQSAQGVARIILNRPEVHNAFNDVLIEQLTQTLEQLGQDPAVRVVVLTGEGHSFCAGADLNWMRAMVGYDEATNHADATRLATLMDTLANLPKPTIARVNGAAYGGGVGLVACCDMAVALEGASFALTEVKLGLVPAVISPYVITAIGERQARRWFLTAEAMSASVAESIGLVHEVAAEDMLDDVVDGWIRAILRAGPQAVSASKRLIARISADCQLRDGRLIDDTTKLIAQLRVSEEGQEGLSAFLEKRKPKWQL</sequence>
<accession>A0A847SDB9</accession>
<dbReference type="FunFam" id="3.90.226.10:FF:000066">
    <property type="entry name" value="Enoyl-CoA hydratase"/>
    <property type="match status" value="1"/>
</dbReference>
<dbReference type="InterPro" id="IPR001753">
    <property type="entry name" value="Enoyl-CoA_hydra/iso"/>
</dbReference>
<dbReference type="InterPro" id="IPR029045">
    <property type="entry name" value="ClpP/crotonase-like_dom_sf"/>
</dbReference>
<dbReference type="Pfam" id="PF00378">
    <property type="entry name" value="ECH_1"/>
    <property type="match status" value="1"/>
</dbReference>
<keyword evidence="3" id="KW-1185">Reference proteome</keyword>
<dbReference type="Gene3D" id="3.90.226.10">
    <property type="entry name" value="2-enoyl-CoA Hydratase, Chain A, domain 1"/>
    <property type="match status" value="1"/>
</dbReference>
<dbReference type="PANTHER" id="PTHR42964">
    <property type="entry name" value="ENOYL-COA HYDRATASE"/>
    <property type="match status" value="1"/>
</dbReference>
<dbReference type="InterPro" id="IPR014748">
    <property type="entry name" value="Enoyl-CoA_hydra_C"/>
</dbReference>
<dbReference type="InterPro" id="IPR051683">
    <property type="entry name" value="Enoyl-CoA_Hydratase/Isomerase"/>
</dbReference>
<protein>
    <submittedName>
        <fullName evidence="2">Enoyl-CoA hydratase/isomerase family protein</fullName>
    </submittedName>
</protein>
<comment type="similarity">
    <text evidence="1">Belongs to the enoyl-CoA hydratase/isomerase family.</text>
</comment>
<proteinExistence type="inferred from homology"/>
<dbReference type="SUPFAM" id="SSF52096">
    <property type="entry name" value="ClpP/crotonase"/>
    <property type="match status" value="1"/>
</dbReference>
<evidence type="ECO:0000313" key="2">
    <source>
        <dbReference type="EMBL" id="NLR73942.1"/>
    </source>
</evidence>